<organism evidence="5 6">
    <name type="scientific">Chitinophaga tropicalis</name>
    <dbReference type="NCBI Taxonomy" id="2683588"/>
    <lineage>
        <taxon>Bacteria</taxon>
        <taxon>Pseudomonadati</taxon>
        <taxon>Bacteroidota</taxon>
        <taxon>Chitinophagia</taxon>
        <taxon>Chitinophagales</taxon>
        <taxon>Chitinophagaceae</taxon>
        <taxon>Chitinophaga</taxon>
    </lineage>
</organism>
<feature type="domain" description="HTH araC/xylS-type" evidence="4">
    <location>
        <begin position="237"/>
        <end position="334"/>
    </location>
</feature>
<keyword evidence="2" id="KW-0238">DNA-binding</keyword>
<dbReference type="EMBL" id="WRXN01000009">
    <property type="protein sequence ID" value="MVT10404.1"/>
    <property type="molecule type" value="Genomic_DNA"/>
</dbReference>
<dbReference type="GO" id="GO:0043565">
    <property type="term" value="F:sequence-specific DNA binding"/>
    <property type="evidence" value="ECO:0007669"/>
    <property type="project" value="InterPro"/>
</dbReference>
<gene>
    <name evidence="5" type="ORF">GO493_19185</name>
</gene>
<dbReference type="PROSITE" id="PS01124">
    <property type="entry name" value="HTH_ARAC_FAMILY_2"/>
    <property type="match status" value="1"/>
</dbReference>
<dbReference type="SUPFAM" id="SSF46689">
    <property type="entry name" value="Homeodomain-like"/>
    <property type="match status" value="2"/>
</dbReference>
<dbReference type="GO" id="GO:0003700">
    <property type="term" value="F:DNA-binding transcription factor activity"/>
    <property type="evidence" value="ECO:0007669"/>
    <property type="project" value="InterPro"/>
</dbReference>
<evidence type="ECO:0000313" key="6">
    <source>
        <dbReference type="Proteomes" id="UP000461730"/>
    </source>
</evidence>
<dbReference type="InterPro" id="IPR009057">
    <property type="entry name" value="Homeodomain-like_sf"/>
</dbReference>
<evidence type="ECO:0000256" key="2">
    <source>
        <dbReference type="ARBA" id="ARBA00023125"/>
    </source>
</evidence>
<dbReference type="RefSeq" id="WP_157307852.1">
    <property type="nucleotide sequence ID" value="NZ_WRXN01000009.1"/>
</dbReference>
<dbReference type="PROSITE" id="PS00041">
    <property type="entry name" value="HTH_ARAC_FAMILY_1"/>
    <property type="match status" value="1"/>
</dbReference>
<dbReference type="AlphaFoldDB" id="A0A7K1U7S3"/>
<dbReference type="SMART" id="SM00342">
    <property type="entry name" value="HTH_ARAC"/>
    <property type="match status" value="1"/>
</dbReference>
<dbReference type="InterPro" id="IPR020449">
    <property type="entry name" value="Tscrpt_reg_AraC-type_HTH"/>
</dbReference>
<sequence>MAFQITNDASEILLKEDFPFPIEKVQSGSLIEEVQDLNFDFGNASFREFYFDGYHIAFGAANTFQNLHVEVDEYQPFVSLLFLIHGHFETSVDGVYSLKGKRRFISLEHNLMYTPHKGEYIDVMKQSGLEMVTLSISKERFLEMTINNGRVLENMANMVAGNRAILLNRKSNHPITARMMMILDEIRLCPFNGGVKKLYLQSKVLEMLALQCEQHERFEELKTEVFTLSATDKEKIYHARDLLITHMHEPPSLQQLSRMAGLNEFKLKNGFKHVFSNTVFGYLNDHRMEHARKLILTQQESMTEIADKLGFSSIQHFSNAFRKKFGVSPSKMNN</sequence>
<dbReference type="InterPro" id="IPR053142">
    <property type="entry name" value="PchR_regulatory_protein"/>
</dbReference>
<keyword evidence="3" id="KW-0804">Transcription</keyword>
<evidence type="ECO:0000259" key="4">
    <source>
        <dbReference type="PROSITE" id="PS01124"/>
    </source>
</evidence>
<protein>
    <submittedName>
        <fullName evidence="5">Helix-turn-helix domain-containing protein</fullName>
    </submittedName>
</protein>
<comment type="caution">
    <text evidence="5">The sequence shown here is derived from an EMBL/GenBank/DDBJ whole genome shotgun (WGS) entry which is preliminary data.</text>
</comment>
<keyword evidence="1" id="KW-0805">Transcription regulation</keyword>
<accession>A0A7K1U7S3</accession>
<reference evidence="5 6" key="1">
    <citation type="submission" date="2019-12" db="EMBL/GenBank/DDBJ databases">
        <title>Chitinophaga sp. strain ysch24 (GDMCC 1.1355), whole genome shotgun sequence.</title>
        <authorList>
            <person name="Zhang X."/>
        </authorList>
    </citation>
    <scope>NUCLEOTIDE SEQUENCE [LARGE SCALE GENOMIC DNA]</scope>
    <source>
        <strain evidence="6">ysch24</strain>
    </source>
</reference>
<dbReference type="PANTHER" id="PTHR47893">
    <property type="entry name" value="REGULATORY PROTEIN PCHR"/>
    <property type="match status" value="1"/>
</dbReference>
<dbReference type="Gene3D" id="1.10.10.60">
    <property type="entry name" value="Homeodomain-like"/>
    <property type="match status" value="2"/>
</dbReference>
<evidence type="ECO:0000313" key="5">
    <source>
        <dbReference type="EMBL" id="MVT10404.1"/>
    </source>
</evidence>
<dbReference type="InterPro" id="IPR018060">
    <property type="entry name" value="HTH_AraC"/>
</dbReference>
<dbReference type="PRINTS" id="PR00032">
    <property type="entry name" value="HTHARAC"/>
</dbReference>
<dbReference type="Pfam" id="PF12833">
    <property type="entry name" value="HTH_18"/>
    <property type="match status" value="1"/>
</dbReference>
<dbReference type="PANTHER" id="PTHR47893:SF1">
    <property type="entry name" value="REGULATORY PROTEIN PCHR"/>
    <property type="match status" value="1"/>
</dbReference>
<dbReference type="Proteomes" id="UP000461730">
    <property type="component" value="Unassembled WGS sequence"/>
</dbReference>
<keyword evidence="6" id="KW-1185">Reference proteome</keyword>
<evidence type="ECO:0000256" key="3">
    <source>
        <dbReference type="ARBA" id="ARBA00023163"/>
    </source>
</evidence>
<proteinExistence type="predicted"/>
<evidence type="ECO:0000256" key="1">
    <source>
        <dbReference type="ARBA" id="ARBA00023015"/>
    </source>
</evidence>
<dbReference type="InterPro" id="IPR018062">
    <property type="entry name" value="HTH_AraC-typ_CS"/>
</dbReference>
<name>A0A7K1U7S3_9BACT</name>